<name>A0A1M2VSK5_TRAPU</name>
<evidence type="ECO:0000256" key="3">
    <source>
        <dbReference type="ARBA" id="ARBA00004991"/>
    </source>
</evidence>
<proteinExistence type="predicted"/>
<evidence type="ECO:0000256" key="1">
    <source>
        <dbReference type="ARBA" id="ARBA00004240"/>
    </source>
</evidence>
<keyword evidence="6" id="KW-0746">Sphingolipid metabolism</keyword>
<accession>A0A1M2VSK5</accession>
<evidence type="ECO:0000256" key="9">
    <source>
        <dbReference type="ARBA" id="ARBA00026112"/>
    </source>
</evidence>
<dbReference type="FunFam" id="3.40.50.720:FF:000468">
    <property type="entry name" value="Short-chain dehydrogenase, putative"/>
    <property type="match status" value="1"/>
</dbReference>
<evidence type="ECO:0000256" key="5">
    <source>
        <dbReference type="ARBA" id="ARBA00022857"/>
    </source>
</evidence>
<dbReference type="OrthoDB" id="10267115at2759"/>
<evidence type="ECO:0000256" key="4">
    <source>
        <dbReference type="ARBA" id="ARBA00022824"/>
    </source>
</evidence>
<dbReference type="AlphaFoldDB" id="A0A1M2VSK5"/>
<reference evidence="13 14" key="1">
    <citation type="submission" date="2016-10" db="EMBL/GenBank/DDBJ databases">
        <title>Genome sequence of the basidiomycete white-rot fungus Trametes pubescens.</title>
        <authorList>
            <person name="Makela M.R."/>
            <person name="Granchi Z."/>
            <person name="Peng M."/>
            <person name="De Vries R.P."/>
            <person name="Grigoriev I."/>
            <person name="Riley R."/>
            <person name="Hilden K."/>
        </authorList>
    </citation>
    <scope>NUCLEOTIDE SEQUENCE [LARGE SCALE GENOMIC DNA]</scope>
    <source>
        <strain evidence="13 14">FBCC735</strain>
    </source>
</reference>
<organism evidence="13 14">
    <name type="scientific">Trametes pubescens</name>
    <name type="common">White-rot fungus</name>
    <dbReference type="NCBI Taxonomy" id="154538"/>
    <lineage>
        <taxon>Eukaryota</taxon>
        <taxon>Fungi</taxon>
        <taxon>Dikarya</taxon>
        <taxon>Basidiomycota</taxon>
        <taxon>Agaricomycotina</taxon>
        <taxon>Agaricomycetes</taxon>
        <taxon>Polyporales</taxon>
        <taxon>Polyporaceae</taxon>
        <taxon>Trametes</taxon>
    </lineage>
</organism>
<dbReference type="InterPro" id="IPR045022">
    <property type="entry name" value="KDSR-like"/>
</dbReference>
<evidence type="ECO:0000256" key="7">
    <source>
        <dbReference type="ARBA" id="ARBA00023002"/>
    </source>
</evidence>
<keyword evidence="14" id="KW-1185">Reference proteome</keyword>
<evidence type="ECO:0000256" key="2">
    <source>
        <dbReference type="ARBA" id="ARBA00004760"/>
    </source>
</evidence>
<protein>
    <recommendedName>
        <fullName evidence="9">3-dehydrosphinganine reductase</fullName>
        <ecNumber evidence="9">1.1.1.102</ecNumber>
    </recommendedName>
</protein>
<dbReference type="GO" id="GO:0047560">
    <property type="term" value="F:3-dehydrosphinganine reductase activity"/>
    <property type="evidence" value="ECO:0007669"/>
    <property type="project" value="UniProtKB-EC"/>
</dbReference>
<keyword evidence="12" id="KW-0472">Membrane</keyword>
<gene>
    <name evidence="13" type="ORF">TRAPUB_12994</name>
</gene>
<dbReference type="PANTHER" id="PTHR43550:SF3">
    <property type="entry name" value="3-KETODIHYDROSPHINGOSINE REDUCTASE"/>
    <property type="match status" value="1"/>
</dbReference>
<evidence type="ECO:0000256" key="6">
    <source>
        <dbReference type="ARBA" id="ARBA00022919"/>
    </source>
</evidence>
<dbReference type="Proteomes" id="UP000184267">
    <property type="component" value="Unassembled WGS sequence"/>
</dbReference>
<keyword evidence="5" id="KW-0521">NADP</keyword>
<evidence type="ECO:0000256" key="11">
    <source>
        <dbReference type="ARBA" id="ARBA00048930"/>
    </source>
</evidence>
<comment type="pathway">
    <text evidence="2">Lipid metabolism; sphingolipid metabolism.</text>
</comment>
<dbReference type="EC" id="1.1.1.102" evidence="9"/>
<dbReference type="Gene3D" id="3.40.50.720">
    <property type="entry name" value="NAD(P)-binding Rossmann-like Domain"/>
    <property type="match status" value="1"/>
</dbReference>
<keyword evidence="7" id="KW-0560">Oxidoreductase</keyword>
<dbReference type="GO" id="GO:0030148">
    <property type="term" value="P:sphingolipid biosynthetic process"/>
    <property type="evidence" value="ECO:0007669"/>
    <property type="project" value="InterPro"/>
</dbReference>
<keyword evidence="12" id="KW-1133">Transmembrane helix</keyword>
<comment type="caution">
    <text evidence="13">The sequence shown here is derived from an EMBL/GenBank/DDBJ whole genome shotgun (WGS) entry which is preliminary data.</text>
</comment>
<dbReference type="GO" id="GO:0006666">
    <property type="term" value="P:3-keto-sphinganine metabolic process"/>
    <property type="evidence" value="ECO:0007669"/>
    <property type="project" value="InterPro"/>
</dbReference>
<keyword evidence="8" id="KW-0443">Lipid metabolism</keyword>
<comment type="subcellular location">
    <subcellularLocation>
        <location evidence="1">Endoplasmic reticulum</location>
    </subcellularLocation>
</comment>
<keyword evidence="4" id="KW-0256">Endoplasmic reticulum</keyword>
<evidence type="ECO:0000256" key="8">
    <source>
        <dbReference type="ARBA" id="ARBA00023098"/>
    </source>
</evidence>
<evidence type="ECO:0000313" key="14">
    <source>
        <dbReference type="Proteomes" id="UP000184267"/>
    </source>
</evidence>
<dbReference type="InterPro" id="IPR002347">
    <property type="entry name" value="SDR_fam"/>
</dbReference>
<dbReference type="Pfam" id="PF00106">
    <property type="entry name" value="adh_short"/>
    <property type="match status" value="1"/>
</dbReference>
<dbReference type="InterPro" id="IPR036291">
    <property type="entry name" value="NAD(P)-bd_dom_sf"/>
</dbReference>
<dbReference type="CDD" id="cd08939">
    <property type="entry name" value="KDSR-like_SDR_c"/>
    <property type="match status" value="1"/>
</dbReference>
<dbReference type="PANTHER" id="PTHR43550">
    <property type="entry name" value="3-KETODIHYDROSPHINGOSINE REDUCTASE"/>
    <property type="match status" value="1"/>
</dbReference>
<comment type="function">
    <text evidence="10">Catalyzes the reduction of 3'-oxosphinganine (3-ketodihydrosphingosine/KDS) to sphinganine (dihydrosphingosine/DHS), the second step of de novo sphingolipid biosynthesis.</text>
</comment>
<dbReference type="EMBL" id="MNAD01000773">
    <property type="protein sequence ID" value="OJT10556.1"/>
    <property type="molecule type" value="Genomic_DNA"/>
</dbReference>
<evidence type="ECO:0000313" key="13">
    <source>
        <dbReference type="EMBL" id="OJT10556.1"/>
    </source>
</evidence>
<keyword evidence="12" id="KW-0812">Transmembrane</keyword>
<evidence type="ECO:0000256" key="12">
    <source>
        <dbReference type="SAM" id="Phobius"/>
    </source>
</evidence>
<evidence type="ECO:0000256" key="10">
    <source>
        <dbReference type="ARBA" id="ARBA00044737"/>
    </source>
</evidence>
<dbReference type="GO" id="GO:0005789">
    <property type="term" value="C:endoplasmic reticulum membrane"/>
    <property type="evidence" value="ECO:0007669"/>
    <property type="project" value="TreeGrafter"/>
</dbReference>
<feature type="transmembrane region" description="Helical" evidence="12">
    <location>
        <begin position="6"/>
        <end position="27"/>
    </location>
</feature>
<dbReference type="PRINTS" id="PR00081">
    <property type="entry name" value="GDHRDH"/>
</dbReference>
<sequence>MEYATVAPALVLVLVTTVILAVGKMGLFSKKWDPRGQHCFVTGGSSGTGLALALLLVKRGAHVSIVARNEGKLQKAIAELEGQRQSAEQIIKSYSFAVDSEAGSAAALQAASEAHGGRCPDAFFLCAGASRPSFWIDQNEESMRKDMDSSYGAQAFTALAATKEMVKQGVKGKVVFVSSVLGYFSIVGYSTYSPGKFALRGLAEALQSELILYGIDVHIVFPGTIYTPGYETENLTKPKVTLKIEESDSGSTPEYVADAIFKGVQKGKFHITVDFLGHIFRASSAGSSPRNSYLSDMFFALIGYVRGFGVSLRCRSDTVQIALPIWRLTVDSTVRAHRVEHEDYLRQRGYTGAK</sequence>
<dbReference type="STRING" id="154538.A0A1M2VSK5"/>
<comment type="pathway">
    <text evidence="3">Sphingolipid metabolism.</text>
</comment>
<comment type="catalytic activity">
    <reaction evidence="11">
        <text>sphinganine + NADP(+) = 3-oxosphinganine + NADPH + H(+)</text>
        <dbReference type="Rhea" id="RHEA:22640"/>
        <dbReference type="ChEBI" id="CHEBI:15378"/>
        <dbReference type="ChEBI" id="CHEBI:57783"/>
        <dbReference type="ChEBI" id="CHEBI:57817"/>
        <dbReference type="ChEBI" id="CHEBI:58299"/>
        <dbReference type="ChEBI" id="CHEBI:58349"/>
        <dbReference type="EC" id="1.1.1.102"/>
    </reaction>
    <physiologicalReaction direction="right-to-left" evidence="11">
        <dbReference type="Rhea" id="RHEA:22642"/>
    </physiologicalReaction>
</comment>
<dbReference type="SUPFAM" id="SSF51735">
    <property type="entry name" value="NAD(P)-binding Rossmann-fold domains"/>
    <property type="match status" value="1"/>
</dbReference>
<dbReference type="OMA" id="PRQWGFF"/>